<dbReference type="SUPFAM" id="SSF53335">
    <property type="entry name" value="S-adenosyl-L-methionine-dependent methyltransferases"/>
    <property type="match status" value="1"/>
</dbReference>
<dbReference type="EMBL" id="BJNY01000013">
    <property type="protein sequence ID" value="GED06899.1"/>
    <property type="molecule type" value="Genomic_DNA"/>
</dbReference>
<evidence type="ECO:0000313" key="3">
    <source>
        <dbReference type="EMBL" id="GED06899.1"/>
    </source>
</evidence>
<accession>A0A4Y4DNL3</accession>
<proteinExistence type="predicted"/>
<dbReference type="GO" id="GO:0030410">
    <property type="term" value="F:nicotianamine synthase activity"/>
    <property type="evidence" value="ECO:0007669"/>
    <property type="project" value="InterPro"/>
</dbReference>
<reference evidence="3 4" key="1">
    <citation type="submission" date="2019-06" db="EMBL/GenBank/DDBJ databases">
        <title>Whole genome shotgun sequence of Glutamicibacter uratoxydans NBRC 15515.</title>
        <authorList>
            <person name="Hosoyama A."/>
            <person name="Uohara A."/>
            <person name="Ohji S."/>
            <person name="Ichikawa N."/>
        </authorList>
    </citation>
    <scope>NUCLEOTIDE SEQUENCE [LARGE SCALE GENOMIC DNA]</scope>
    <source>
        <strain evidence="3 4">NBRC 15515</strain>
    </source>
</reference>
<dbReference type="InterPro" id="IPR004298">
    <property type="entry name" value="Nicotian_synth"/>
</dbReference>
<dbReference type="InterPro" id="IPR029063">
    <property type="entry name" value="SAM-dependent_MTases_sf"/>
</dbReference>
<keyword evidence="2" id="KW-0949">S-adenosyl-L-methionine</keyword>
<keyword evidence="1" id="KW-0808">Transferase</keyword>
<dbReference type="Gene3D" id="3.40.50.150">
    <property type="entry name" value="Vaccinia Virus protein VP39"/>
    <property type="match status" value="1"/>
</dbReference>
<dbReference type="Proteomes" id="UP000316612">
    <property type="component" value="Unassembled WGS sequence"/>
</dbReference>
<organism evidence="3 4">
    <name type="scientific">Glutamicibacter uratoxydans</name>
    <name type="common">Arthrobacter uratoxydans</name>
    <dbReference type="NCBI Taxonomy" id="43667"/>
    <lineage>
        <taxon>Bacteria</taxon>
        <taxon>Bacillati</taxon>
        <taxon>Actinomycetota</taxon>
        <taxon>Actinomycetes</taxon>
        <taxon>Micrococcales</taxon>
        <taxon>Micrococcaceae</taxon>
        <taxon>Glutamicibacter</taxon>
    </lineage>
</organism>
<dbReference type="PANTHER" id="PTHR32266">
    <property type="entry name" value="NICOTIANAMINE SYNTHASE 3"/>
    <property type="match status" value="1"/>
</dbReference>
<dbReference type="PANTHER" id="PTHR32266:SF12">
    <property type="entry name" value="NICOTIANAMINE SYNTHASE 3"/>
    <property type="match status" value="1"/>
</dbReference>
<keyword evidence="4" id="KW-1185">Reference proteome</keyword>
<sequence>MFMSKLLTDPSQKQATTAQEMRTALENFVPRFESAIGNYDGSTHSAQELDELLGEYSTFITHEPFAQEFSAFSTQPGSEELIIRLREISARGVAVMEKYRALHLLAGQSRPAEYFLNIESCIAEEFGAMAPKADSKVLLIGSGAFPMTLLSTAQLTGASTYGIDIDDEAIALGRQVVQLLGEGLEIGLSERRINELDDIGQVTHVVISSTVAAKYELLEQLHALTRKDVVVAMRFGDNLKSLFNYPSQPVDSRLWRLERTVCQPDQVFDIALYVKPDDQGQGF</sequence>
<name>A0A4Y4DNL3_GLUUR</name>
<evidence type="ECO:0000313" key="4">
    <source>
        <dbReference type="Proteomes" id="UP000316612"/>
    </source>
</evidence>
<dbReference type="AlphaFoldDB" id="A0A4Y4DNL3"/>
<evidence type="ECO:0000256" key="1">
    <source>
        <dbReference type="ARBA" id="ARBA00022679"/>
    </source>
</evidence>
<dbReference type="GO" id="GO:0030418">
    <property type="term" value="P:nicotianamine biosynthetic process"/>
    <property type="evidence" value="ECO:0007669"/>
    <property type="project" value="InterPro"/>
</dbReference>
<protein>
    <recommendedName>
        <fullName evidence="5">Nicotianamine synthase</fullName>
    </recommendedName>
</protein>
<evidence type="ECO:0008006" key="5">
    <source>
        <dbReference type="Google" id="ProtNLM"/>
    </source>
</evidence>
<comment type="caution">
    <text evidence="3">The sequence shown here is derived from an EMBL/GenBank/DDBJ whole genome shotgun (WGS) entry which is preliminary data.</text>
</comment>
<gene>
    <name evidence="3" type="ORF">AUR04nite_24310</name>
</gene>
<evidence type="ECO:0000256" key="2">
    <source>
        <dbReference type="ARBA" id="ARBA00022691"/>
    </source>
</evidence>